<dbReference type="Pfam" id="PF26327">
    <property type="entry name" value="LpqS"/>
    <property type="match status" value="1"/>
</dbReference>
<dbReference type="InterPro" id="IPR058714">
    <property type="entry name" value="LpqS"/>
</dbReference>
<name>A0AAD1H1C7_MYCXE</name>
<accession>A0AAD1H1C7</accession>
<proteinExistence type="predicted"/>
<sequence length="166" mass="17323">MVALSAPQDGGGSVRRGRLAAGLSSIARVRHPSASGRPRWRSLIVVAAVVWALLAVGAHGALPEEHHGAHAHPLLSSLDHEFVVDVGHAHLVDGSTLSHHPEQFATAVLPQRPTTALIALALVVAAVAFTGVLSYLVASPGRGPPPRLALVLTGQARLTRFCLARR</sequence>
<keyword evidence="1" id="KW-0472">Membrane</keyword>
<keyword evidence="1" id="KW-1133">Transmembrane helix</keyword>
<reference evidence="2 3" key="1">
    <citation type="submission" date="2019-12" db="EMBL/GenBank/DDBJ databases">
        <title>Complete genome sequence of Mycolicibacterium xenopi str. JCM15661T.</title>
        <authorList>
            <person name="Yoshida M."/>
            <person name="Fukano H."/>
            <person name="Asakura T."/>
            <person name="Hoshino Y."/>
        </authorList>
    </citation>
    <scope>NUCLEOTIDE SEQUENCE [LARGE SCALE GENOMIC DNA]</scope>
    <source>
        <strain evidence="2 3">JCM 15661T</strain>
    </source>
</reference>
<feature type="transmembrane region" description="Helical" evidence="1">
    <location>
        <begin position="40"/>
        <end position="62"/>
    </location>
</feature>
<dbReference type="AlphaFoldDB" id="A0AAD1H1C7"/>
<feature type="transmembrane region" description="Helical" evidence="1">
    <location>
        <begin position="116"/>
        <end position="138"/>
    </location>
</feature>
<dbReference type="Proteomes" id="UP000464624">
    <property type="component" value="Chromosome"/>
</dbReference>
<evidence type="ECO:0000313" key="2">
    <source>
        <dbReference type="EMBL" id="BBU22440.1"/>
    </source>
</evidence>
<gene>
    <name evidence="2" type="primary">lpqS</name>
    <name evidence="2" type="ORF">MYXE_22300</name>
</gene>
<dbReference type="KEGG" id="mxe:MYXE_22300"/>
<protein>
    <submittedName>
        <fullName evidence="2">Lipoprotein LpqS</fullName>
    </submittedName>
</protein>
<dbReference type="EMBL" id="AP022314">
    <property type="protein sequence ID" value="BBU22440.1"/>
    <property type="molecule type" value="Genomic_DNA"/>
</dbReference>
<keyword evidence="2" id="KW-0449">Lipoprotein</keyword>
<evidence type="ECO:0000256" key="1">
    <source>
        <dbReference type="SAM" id="Phobius"/>
    </source>
</evidence>
<organism evidence="2 3">
    <name type="scientific">Mycobacterium xenopi</name>
    <dbReference type="NCBI Taxonomy" id="1789"/>
    <lineage>
        <taxon>Bacteria</taxon>
        <taxon>Bacillati</taxon>
        <taxon>Actinomycetota</taxon>
        <taxon>Actinomycetes</taxon>
        <taxon>Mycobacteriales</taxon>
        <taxon>Mycobacteriaceae</taxon>
        <taxon>Mycobacterium</taxon>
    </lineage>
</organism>
<keyword evidence="1" id="KW-0812">Transmembrane</keyword>
<evidence type="ECO:0000313" key="3">
    <source>
        <dbReference type="Proteomes" id="UP000464624"/>
    </source>
</evidence>